<evidence type="ECO:0000313" key="1">
    <source>
        <dbReference type="EMBL" id="JAW16403.1"/>
    </source>
</evidence>
<organism evidence="1">
    <name type="scientific">Panstrongylus lignarius</name>
    <dbReference type="NCBI Taxonomy" id="156445"/>
    <lineage>
        <taxon>Eukaryota</taxon>
        <taxon>Metazoa</taxon>
        <taxon>Ecdysozoa</taxon>
        <taxon>Arthropoda</taxon>
        <taxon>Hexapoda</taxon>
        <taxon>Insecta</taxon>
        <taxon>Pterygota</taxon>
        <taxon>Neoptera</taxon>
        <taxon>Paraneoptera</taxon>
        <taxon>Hemiptera</taxon>
        <taxon>Heteroptera</taxon>
        <taxon>Panheteroptera</taxon>
        <taxon>Cimicomorpha</taxon>
        <taxon>Reduviidae</taxon>
        <taxon>Triatominae</taxon>
        <taxon>Panstrongylus</taxon>
    </lineage>
</organism>
<protein>
    <submittedName>
        <fullName evidence="1">Putative secreted protein</fullName>
    </submittedName>
</protein>
<reference evidence="1" key="1">
    <citation type="journal article" date="2018" name="PLoS Negl. Trop. Dis.">
        <title>An insight into the salivary gland and fat body transcriptome of Panstrongylus lignarius (Hemiptera: Heteroptera), the main vector of Chagas disease in Peru.</title>
        <authorList>
            <person name="Nevoa J.C."/>
            <person name="Mendes M.T."/>
            <person name="da Silva M.V."/>
            <person name="Soares S.C."/>
            <person name="Oliveira C.J.F."/>
            <person name="Ribeiro J.M.C."/>
        </authorList>
    </citation>
    <scope>NUCLEOTIDE SEQUENCE</scope>
</reference>
<dbReference type="EMBL" id="GFTR01000023">
    <property type="protein sequence ID" value="JAW16403.1"/>
    <property type="molecule type" value="Transcribed_RNA"/>
</dbReference>
<dbReference type="AlphaFoldDB" id="A0A224Y6M9"/>
<accession>A0A224Y6M9</accession>
<sequence>MTASWCAVTWSIFSKVSSSVIGSSDFIARLPLRERMLLEVSLSNCSRSLSSILKLRFNSLSNACSLS</sequence>
<proteinExistence type="predicted"/>
<name>A0A224Y6M9_9HEMI</name>